<dbReference type="PROSITE" id="PS51194">
    <property type="entry name" value="HELICASE_CTER"/>
    <property type="match status" value="1"/>
</dbReference>
<feature type="domain" description="Helicase C-terminal" evidence="3">
    <location>
        <begin position="888"/>
        <end position="1052"/>
    </location>
</feature>
<proteinExistence type="predicted"/>
<dbReference type="Proteomes" id="UP000078454">
    <property type="component" value="Unassembled WGS sequence"/>
</dbReference>
<dbReference type="AlphaFoldDB" id="A0A198AHI7"/>
<dbReference type="GO" id="GO:0016787">
    <property type="term" value="F:hydrolase activity"/>
    <property type="evidence" value="ECO:0007669"/>
    <property type="project" value="UniProtKB-KW"/>
</dbReference>
<dbReference type="Pfam" id="PF12419">
    <property type="entry name" value="DUF3670"/>
    <property type="match status" value="1"/>
</dbReference>
<evidence type="ECO:0000259" key="3">
    <source>
        <dbReference type="PROSITE" id="PS51194"/>
    </source>
</evidence>
<dbReference type="CDD" id="cd18012">
    <property type="entry name" value="DEXQc_arch_SWI2_SNF2"/>
    <property type="match status" value="1"/>
</dbReference>
<evidence type="ECO:0000256" key="1">
    <source>
        <dbReference type="ARBA" id="ARBA00022801"/>
    </source>
</evidence>
<sequence length="1069" mass="120041">MITLSSIYVKIQMQPAGSFAIYGETEDANAVPGSMLRKLLFAWHERSFYGTQLEVMRISQGDAVVVSPAMAMEYLCSPGVLLHGRVSWEDGFVELQKGARFLNEAIVAGWYLPSYELWREGRNGWKLRVPAEHVERFGELCNGAFPESFWKRWFSQIVEELLETDTDFELVSVWKGVLQANRLLQVNDIGFEALLSESSWMKEEDWLLAIGWTDDDMPYRICVQLVEPYAETYVDGTTTAKDNAADWRLRFIAQDRRDANRFVEFSSTGNVLIGEIPVAWQSDIADKLQEQVNRILRMLPELESAFQPGKIIEQLSDDEAWTFLTESSLQLVAAGISVFLPSWWEEIQKMSRPQLKAKIKSSVGSTRKAMFGMDQIMQFDWRVALGGIDLSEEEFGQLALEKKRLIYIRGKWVQLDPVYLEQIRQAMKQIERKKGLSFRDVLEMHLGDGEEGLAADSDDQRGTVNVKVELNSYLRALMKQLGQTQSIPLIERIEGLQAELRPYQVQGVSWLLFLRNLGLGGCLADDMGLGKTIQFIGYLLKVKEQSGEGARSTVNSRLKSTSDSGFKADSKSRPSLLICPTSVLGNWQKELARFAPTLQIQFHYGAQRAKGEAFEASLGDADLVITSYTLAQLDEEELSSVTWDTLCLDEAQNIKNAYTKQSQAIRKLEAGQRIALTGTPIENRLTELWSIFDFVNPGYLGTLTHFNRQYVGPIEKNGDGAKELTARVQRLIRPFLLRRLKKDPAIQLDLPDKYEGKAYVRLTMEQGALYENVVQSLMEKIEESHGIEKKGLILTSLMRLKQICDHPGLFLRGFGGAGVRAGAKVSVKAVAKAGAKAGAKADEKADEKADAKASAKADEKADAKASVVEKDGRGALAAAVDVRARSAKLERLVEMIDELRSEGGSCLIFTQFVEMGHLLQATLAQALGEPVQFLHGGVSAVKRDAMIARFQDATLLAEERCHIFILSLKAGGTGLNLTAANHVFHYDRWWNPAVENQATDRAFRIGQKRNVQVHKFITLGTLEERIDEMIERKRGLSDQIVGTGENWVTEMSTSELRELFALRREWMEK</sequence>
<name>A0A198AHI7_9BACL</name>
<dbReference type="InterPro" id="IPR022138">
    <property type="entry name" value="DUF3670"/>
</dbReference>
<dbReference type="InterPro" id="IPR001650">
    <property type="entry name" value="Helicase_C-like"/>
</dbReference>
<dbReference type="SMART" id="SM00487">
    <property type="entry name" value="DEXDc"/>
    <property type="match status" value="1"/>
</dbReference>
<evidence type="ECO:0008006" key="6">
    <source>
        <dbReference type="Google" id="ProtNLM"/>
    </source>
</evidence>
<dbReference type="GO" id="GO:0005524">
    <property type="term" value="F:ATP binding"/>
    <property type="evidence" value="ECO:0007669"/>
    <property type="project" value="InterPro"/>
</dbReference>
<dbReference type="PANTHER" id="PTHR10799">
    <property type="entry name" value="SNF2/RAD54 HELICASE FAMILY"/>
    <property type="match status" value="1"/>
</dbReference>
<evidence type="ECO:0000313" key="5">
    <source>
        <dbReference type="Proteomes" id="UP000078454"/>
    </source>
</evidence>
<dbReference type="InterPro" id="IPR049730">
    <property type="entry name" value="SNF2/RAD54-like_C"/>
</dbReference>
<dbReference type="PROSITE" id="PS51192">
    <property type="entry name" value="HELICASE_ATP_BIND_1"/>
    <property type="match status" value="1"/>
</dbReference>
<dbReference type="SMART" id="SM00490">
    <property type="entry name" value="HELICc"/>
    <property type="match status" value="1"/>
</dbReference>
<reference evidence="4 5" key="1">
    <citation type="submission" date="2016-05" db="EMBL/GenBank/DDBJ databases">
        <title>Paenibacillus sp. 1ZS3-15 nov., isolated from the rhizosphere soil.</title>
        <authorList>
            <person name="Zhang X.X."/>
            <person name="Zhang J."/>
        </authorList>
    </citation>
    <scope>NUCLEOTIDE SEQUENCE [LARGE SCALE GENOMIC DNA]</scope>
    <source>
        <strain evidence="4 5">1ZS3-15</strain>
    </source>
</reference>
<dbReference type="Gene3D" id="3.40.50.300">
    <property type="entry name" value="P-loop containing nucleotide triphosphate hydrolases"/>
    <property type="match status" value="1"/>
</dbReference>
<evidence type="ECO:0000259" key="2">
    <source>
        <dbReference type="PROSITE" id="PS51192"/>
    </source>
</evidence>
<gene>
    <name evidence="4" type="ORF">A8708_18415</name>
</gene>
<dbReference type="SUPFAM" id="SSF52540">
    <property type="entry name" value="P-loop containing nucleoside triphosphate hydrolases"/>
    <property type="match status" value="2"/>
</dbReference>
<comment type="caution">
    <text evidence="4">The sequence shown here is derived from an EMBL/GenBank/DDBJ whole genome shotgun (WGS) entry which is preliminary data.</text>
</comment>
<dbReference type="InterPro" id="IPR027417">
    <property type="entry name" value="P-loop_NTPase"/>
</dbReference>
<feature type="domain" description="Helicase ATP-binding" evidence="2">
    <location>
        <begin position="512"/>
        <end position="698"/>
    </location>
</feature>
<dbReference type="CDD" id="cd18793">
    <property type="entry name" value="SF2_C_SNF"/>
    <property type="match status" value="1"/>
</dbReference>
<protein>
    <recommendedName>
        <fullName evidence="6">Helicase SNF</fullName>
    </recommendedName>
</protein>
<evidence type="ECO:0000313" key="4">
    <source>
        <dbReference type="EMBL" id="OAS20535.1"/>
    </source>
</evidence>
<dbReference type="Gene3D" id="3.40.50.10810">
    <property type="entry name" value="Tandem AAA-ATPase domain"/>
    <property type="match status" value="1"/>
</dbReference>
<organism evidence="4 5">
    <name type="scientific">Paenibacillus oryzisoli</name>
    <dbReference type="NCBI Taxonomy" id="1850517"/>
    <lineage>
        <taxon>Bacteria</taxon>
        <taxon>Bacillati</taxon>
        <taxon>Bacillota</taxon>
        <taxon>Bacilli</taxon>
        <taxon>Bacillales</taxon>
        <taxon>Paenibacillaceae</taxon>
        <taxon>Paenibacillus</taxon>
    </lineage>
</organism>
<dbReference type="Gene3D" id="1.20.120.850">
    <property type="entry name" value="SWI2/SNF2 ATPases, N-terminal domain"/>
    <property type="match status" value="1"/>
</dbReference>
<dbReference type="InterPro" id="IPR014001">
    <property type="entry name" value="Helicase_ATP-bd"/>
</dbReference>
<dbReference type="Pfam" id="PF00271">
    <property type="entry name" value="Helicase_C"/>
    <property type="match status" value="1"/>
</dbReference>
<keyword evidence="1" id="KW-0378">Hydrolase</keyword>
<dbReference type="RefSeq" id="WP_068663163.1">
    <property type="nucleotide sequence ID" value="NZ_LYPB01000050.1"/>
</dbReference>
<dbReference type="InterPro" id="IPR038718">
    <property type="entry name" value="SNF2-like_sf"/>
</dbReference>
<dbReference type="Pfam" id="PF00176">
    <property type="entry name" value="SNF2-rel_dom"/>
    <property type="match status" value="1"/>
</dbReference>
<keyword evidence="5" id="KW-1185">Reference proteome</keyword>
<accession>A0A198AHI7</accession>
<dbReference type="STRING" id="1850517.A8708_18415"/>
<dbReference type="EMBL" id="LYPB01000050">
    <property type="protein sequence ID" value="OAS20535.1"/>
    <property type="molecule type" value="Genomic_DNA"/>
</dbReference>
<dbReference type="OrthoDB" id="9760715at2"/>
<dbReference type="InterPro" id="IPR000330">
    <property type="entry name" value="SNF2_N"/>
</dbReference>